<accession>A0A098M9C0</accession>
<dbReference type="SUPFAM" id="SSF49899">
    <property type="entry name" value="Concanavalin A-like lectins/glucanases"/>
    <property type="match status" value="1"/>
</dbReference>
<evidence type="ECO:0000313" key="8">
    <source>
        <dbReference type="Proteomes" id="UP000029734"/>
    </source>
</evidence>
<proteinExistence type="inferred from homology"/>
<dbReference type="eggNOG" id="COG3509">
    <property type="taxonomic scope" value="Bacteria"/>
</dbReference>
<organism evidence="7 8">
    <name type="scientific">Paenibacillus wynnii</name>
    <dbReference type="NCBI Taxonomy" id="268407"/>
    <lineage>
        <taxon>Bacteria</taxon>
        <taxon>Bacillati</taxon>
        <taxon>Bacillota</taxon>
        <taxon>Bacilli</taxon>
        <taxon>Bacillales</taxon>
        <taxon>Paenibacillaceae</taxon>
        <taxon>Paenibacillus</taxon>
    </lineage>
</organism>
<dbReference type="OrthoDB" id="9809583at2"/>
<dbReference type="Pfam" id="PF00722">
    <property type="entry name" value="Glyco_hydro_16"/>
    <property type="match status" value="1"/>
</dbReference>
<keyword evidence="4" id="KW-0732">Signal</keyword>
<dbReference type="Pfam" id="PF00395">
    <property type="entry name" value="SLH"/>
    <property type="match status" value="3"/>
</dbReference>
<dbReference type="STRING" id="268407.PWYN_04160"/>
<feature type="domain" description="SLH" evidence="5">
    <location>
        <begin position="101"/>
        <end position="158"/>
    </location>
</feature>
<keyword evidence="8" id="KW-1185">Reference proteome</keyword>
<dbReference type="PANTHER" id="PTHR10963:SF55">
    <property type="entry name" value="GLYCOSIDE HYDROLASE FAMILY 16 PROTEIN"/>
    <property type="match status" value="1"/>
</dbReference>
<evidence type="ECO:0000256" key="1">
    <source>
        <dbReference type="ARBA" id="ARBA00006865"/>
    </source>
</evidence>
<evidence type="ECO:0000259" key="5">
    <source>
        <dbReference type="PROSITE" id="PS51272"/>
    </source>
</evidence>
<gene>
    <name evidence="7" type="ORF">PWYN_04160</name>
</gene>
<feature type="domain" description="SLH" evidence="5">
    <location>
        <begin position="37"/>
        <end position="100"/>
    </location>
</feature>
<keyword evidence="2" id="KW-0378">Hydrolase</keyword>
<dbReference type="PROSITE" id="PS51762">
    <property type="entry name" value="GH16_2"/>
    <property type="match status" value="1"/>
</dbReference>
<dbReference type="InterPro" id="IPR000757">
    <property type="entry name" value="Beta-glucanase-like"/>
</dbReference>
<dbReference type="Pfam" id="PF02018">
    <property type="entry name" value="CBM_4_9"/>
    <property type="match status" value="3"/>
</dbReference>
<dbReference type="Gene3D" id="2.60.120.260">
    <property type="entry name" value="Galactose-binding domain-like"/>
    <property type="match status" value="3"/>
</dbReference>
<dbReference type="GO" id="GO:0004553">
    <property type="term" value="F:hydrolase activity, hydrolyzing O-glycosyl compounds"/>
    <property type="evidence" value="ECO:0007669"/>
    <property type="project" value="InterPro"/>
</dbReference>
<sequence>MHHRKISILLIFSIIVSLVSSAASIGAAGSLNGGIPSSKVYFEDMQGHWAGEAVTELQEGGIVTGYTDGRFHPDDFVTRAEFVSMLNRVFHYVDKGEATFSDVKTSAWYADSVLKAQQAGLISGYSDGRFDPGSFILRQDSMLLLARTFQLKESSVARIEKFTDGNAISTYAKPAVESMLAGGYLQGDPLGKLNPKQTITRAEAAFLLNQMIGWMSMVDGEYTLGKVEGNVIINRPGVILKNTEIQGDLYVSEGVGDGEAAFDHVRVSGKTFILGGGVNSVVFSDSKLSDLSIGKKSGPVRVALTGNSSAEHIYITQKANLELSTGSRVDSVTIDLKAAGSSIRNNGTIALLEVLTDGILLNGKPLERGVQLKLLQGTAQPTSTPASPSVSTPVSEPISTPTSTPTSTPAPSSSPADPWELIWNDEFNGSIIDTSKWNVQDTGTVYNNELEYYKPDNATIRQESGNSVLALEAKSENYQNRSYTSAKLTSKMKGDWTYGKFTVRAKLPIQQGMWPAIWMMPTDEMQQYGPWPGSGEIDIMELTGPVGSDPDHAGKYPRTVHGSLHYDVPHDSQTAEYVLPEGMTFADDYHEFTMEWLPGVIRYYVDGNKYFETNDWGTKAEGQGDYYTYPAPFDRPFYMILNLAVGGDWPGNPKNDFQSDQMYVDYVRVYEYKDLELLPDVTGTRPVDPSMGVPQRTPLADGNQIYNGGFTGNTMNGVPEDWQFLLNGGGDGTVSVVEDTYKDMVAKVVVDQAGTQNYSLQLTQMPLLLEKGKAYKVTFDAKADGERSFMTKLTQFGGSWTAYSGEKNYQISDEWQSYEYSFTMNKATDNNVRFEFNLGLSDIDAYFANVRVVETEPLPQVRVPLADGNLIYNGGFDQGADRMAFWSFAAEADAASVARVSNVLSFPLMERKLNVDITGSTESTDGVILSQGDLELTPGTTYNLTFEAKSDLNRPLEIELDTGNSQDVTYTDGQVVQLTNTITDYSVEIIVSDSVSQSAELLFLMGGASGSVELDNVRLTPVTGEQPTGANLLDNGDFATAFQGWSSYSTDSDQLSIENVDESLQINVGTVGNNPWDRQVFYEGANYINGNRYTLTFKAKATTARSMNISLGWLDAANNYLWHAYGGKIIELGTEYQTYTIVFDVAPDSTTIGRISFELGKVMDAAIGNLSVNIDDISLVNNGPSPQN</sequence>
<evidence type="ECO:0000313" key="7">
    <source>
        <dbReference type="EMBL" id="KGE18648.1"/>
    </source>
</evidence>
<feature type="region of interest" description="Disordered" evidence="3">
    <location>
        <begin position="378"/>
        <end position="419"/>
    </location>
</feature>
<feature type="chain" id="PRO_5001945792" description="Licheninase" evidence="4">
    <location>
        <begin position="23"/>
        <end position="1188"/>
    </location>
</feature>
<dbReference type="PANTHER" id="PTHR10963">
    <property type="entry name" value="GLYCOSYL HYDROLASE-RELATED"/>
    <property type="match status" value="1"/>
</dbReference>
<dbReference type="InterPro" id="IPR008979">
    <property type="entry name" value="Galactose-bd-like_sf"/>
</dbReference>
<feature type="domain" description="SLH" evidence="5">
    <location>
        <begin position="159"/>
        <end position="222"/>
    </location>
</feature>
<dbReference type="InterPro" id="IPR003305">
    <property type="entry name" value="CenC_carb-bd"/>
</dbReference>
<dbReference type="Proteomes" id="UP000029734">
    <property type="component" value="Unassembled WGS sequence"/>
</dbReference>
<evidence type="ECO:0000259" key="6">
    <source>
        <dbReference type="PROSITE" id="PS51762"/>
    </source>
</evidence>
<feature type="domain" description="GH16" evidence="6">
    <location>
        <begin position="403"/>
        <end position="675"/>
    </location>
</feature>
<evidence type="ECO:0000256" key="2">
    <source>
        <dbReference type="ARBA" id="ARBA00022801"/>
    </source>
</evidence>
<dbReference type="AlphaFoldDB" id="A0A098M9C0"/>
<dbReference type="EMBL" id="JQCR01000002">
    <property type="protein sequence ID" value="KGE18648.1"/>
    <property type="molecule type" value="Genomic_DNA"/>
</dbReference>
<feature type="compositionally biased region" description="Low complexity" evidence="3">
    <location>
        <begin position="378"/>
        <end position="418"/>
    </location>
</feature>
<dbReference type="RefSeq" id="WP_036648775.1">
    <property type="nucleotide sequence ID" value="NZ_JQCR01000002.1"/>
</dbReference>
<evidence type="ECO:0000256" key="3">
    <source>
        <dbReference type="SAM" id="MobiDB-lite"/>
    </source>
</evidence>
<dbReference type="GO" id="GO:0005975">
    <property type="term" value="P:carbohydrate metabolic process"/>
    <property type="evidence" value="ECO:0007669"/>
    <property type="project" value="InterPro"/>
</dbReference>
<dbReference type="InterPro" id="IPR013320">
    <property type="entry name" value="ConA-like_dom_sf"/>
</dbReference>
<evidence type="ECO:0000256" key="4">
    <source>
        <dbReference type="SAM" id="SignalP"/>
    </source>
</evidence>
<name>A0A098M9C0_9BACL</name>
<evidence type="ECO:0008006" key="9">
    <source>
        <dbReference type="Google" id="ProtNLM"/>
    </source>
</evidence>
<reference evidence="7 8" key="1">
    <citation type="submission" date="2014-08" db="EMBL/GenBank/DDBJ databases">
        <authorList>
            <person name="den Bakker H.C."/>
        </authorList>
    </citation>
    <scope>NUCLEOTIDE SEQUENCE [LARGE SCALE GENOMIC DNA]</scope>
    <source>
        <strain evidence="7 8">DSM 18334</strain>
    </source>
</reference>
<protein>
    <recommendedName>
        <fullName evidence="9">Licheninase</fullName>
    </recommendedName>
</protein>
<dbReference type="InterPro" id="IPR050546">
    <property type="entry name" value="Glycosyl_Hydrlase_16"/>
</dbReference>
<dbReference type="InterPro" id="IPR001119">
    <property type="entry name" value="SLH_dom"/>
</dbReference>
<dbReference type="eggNOG" id="COG4124">
    <property type="taxonomic scope" value="Bacteria"/>
</dbReference>
<dbReference type="CDD" id="cd08023">
    <property type="entry name" value="GH16_laminarinase_like"/>
    <property type="match status" value="1"/>
</dbReference>
<feature type="signal peptide" evidence="4">
    <location>
        <begin position="1"/>
        <end position="22"/>
    </location>
</feature>
<dbReference type="eggNOG" id="COG2273">
    <property type="taxonomic scope" value="Bacteria"/>
</dbReference>
<comment type="caution">
    <text evidence="7">The sequence shown here is derived from an EMBL/GenBank/DDBJ whole genome shotgun (WGS) entry which is preliminary data.</text>
</comment>
<dbReference type="Gene3D" id="2.60.120.200">
    <property type="match status" value="1"/>
</dbReference>
<reference evidence="7 8" key="2">
    <citation type="submission" date="2014-10" db="EMBL/GenBank/DDBJ databases">
        <title>Comparative genomics of the Paenibacillus odorifer group.</title>
        <authorList>
            <person name="Tsai Y.-C."/>
            <person name="Martin N."/>
            <person name="Korlach J."/>
            <person name="Wiedmann M."/>
        </authorList>
    </citation>
    <scope>NUCLEOTIDE SEQUENCE [LARGE SCALE GENOMIC DNA]</scope>
    <source>
        <strain evidence="7 8">DSM 18334</strain>
    </source>
</reference>
<dbReference type="SUPFAM" id="SSF49785">
    <property type="entry name" value="Galactose-binding domain-like"/>
    <property type="match status" value="3"/>
</dbReference>
<dbReference type="PROSITE" id="PS51272">
    <property type="entry name" value="SLH"/>
    <property type="match status" value="3"/>
</dbReference>
<comment type="similarity">
    <text evidence="1">Belongs to the glycosyl hydrolase 16 family.</text>
</comment>